<gene>
    <name evidence="1" type="ORF">FHR72_000894</name>
</gene>
<sequence length="173" mass="18784">MPRSFDMAAEYGGTVEQVHRAFADEQYWLVRLGDSGADHATLDEMDVGDDGAIRVRTTQTMRADRLPAVVTQFHRGDLNFVREESWSPVANRRATATVRGSIPGAPAQLTGEAVLSSVADAQGAMGARMTFTATVEVRVPLVGGKIENFIGSQLVNLMIAEQKFTTVWITENG</sequence>
<protein>
    <recommendedName>
        <fullName evidence="3">DUF2505 domain-containing protein</fullName>
    </recommendedName>
</protein>
<organism evidence="1 2">
    <name type="scientific">Mycolicibacterium iranicum</name>
    <name type="common">Mycobacterium iranicum</name>
    <dbReference type="NCBI Taxonomy" id="912594"/>
    <lineage>
        <taxon>Bacteria</taxon>
        <taxon>Bacillati</taxon>
        <taxon>Actinomycetota</taxon>
        <taxon>Actinomycetes</taxon>
        <taxon>Mycobacteriales</taxon>
        <taxon>Mycobacteriaceae</taxon>
        <taxon>Mycolicibacterium</taxon>
    </lineage>
</organism>
<evidence type="ECO:0000313" key="1">
    <source>
        <dbReference type="EMBL" id="MBB2989431.1"/>
    </source>
</evidence>
<dbReference type="Proteomes" id="UP000550501">
    <property type="component" value="Unassembled WGS sequence"/>
</dbReference>
<proteinExistence type="predicted"/>
<dbReference type="InterPro" id="IPR019639">
    <property type="entry name" value="DUF2505"/>
</dbReference>
<keyword evidence="2" id="KW-1185">Reference proteome</keyword>
<dbReference type="EMBL" id="JACHVU010000002">
    <property type="protein sequence ID" value="MBB2989431.1"/>
    <property type="molecule type" value="Genomic_DNA"/>
</dbReference>
<name>A0A839QA25_MYCIR</name>
<evidence type="ECO:0000313" key="2">
    <source>
        <dbReference type="Proteomes" id="UP000550501"/>
    </source>
</evidence>
<dbReference type="AlphaFoldDB" id="A0A839QA25"/>
<dbReference type="Pfam" id="PF10698">
    <property type="entry name" value="DUF2505"/>
    <property type="match status" value="1"/>
</dbReference>
<comment type="caution">
    <text evidence="1">The sequence shown here is derived from an EMBL/GenBank/DDBJ whole genome shotgun (WGS) entry which is preliminary data.</text>
</comment>
<reference evidence="1 2" key="1">
    <citation type="submission" date="2020-08" db="EMBL/GenBank/DDBJ databases">
        <title>The Agave Microbiome: Exploring the role of microbial communities in plant adaptations to desert environments.</title>
        <authorList>
            <person name="Partida-Martinez L.P."/>
        </authorList>
    </citation>
    <scope>NUCLEOTIDE SEQUENCE [LARGE SCALE GENOMIC DNA]</scope>
    <source>
        <strain evidence="1 2">AT2.18</strain>
    </source>
</reference>
<accession>A0A839QA25</accession>
<dbReference type="RefSeq" id="WP_183466730.1">
    <property type="nucleotide sequence ID" value="NZ_JACHVU010000002.1"/>
</dbReference>
<evidence type="ECO:0008006" key="3">
    <source>
        <dbReference type="Google" id="ProtNLM"/>
    </source>
</evidence>